<keyword evidence="2" id="KW-1185">Reference proteome</keyword>
<dbReference type="KEGG" id="mag:amb1625"/>
<sequence>MAFIQINFVIKHIDTPFVIPSFPFMEPVAFRNPSKICVNFSQSPMIDRPSDMLLKTSPLR</sequence>
<gene>
    <name evidence="1" type="ordered locus">amb1625</name>
</gene>
<evidence type="ECO:0000313" key="1">
    <source>
        <dbReference type="EMBL" id="BAE50429.1"/>
    </source>
</evidence>
<dbReference type="Proteomes" id="UP000007058">
    <property type="component" value="Chromosome"/>
</dbReference>
<reference evidence="1 2" key="1">
    <citation type="journal article" date="2005" name="DNA Res.">
        <title>Complete genome sequence of the facultative anaerobic magnetotactic bacterium Magnetospirillum sp. strain AMB-1.</title>
        <authorList>
            <person name="Matsunaga T."/>
            <person name="Okamura Y."/>
            <person name="Fukuda Y."/>
            <person name="Wahyudi A.T."/>
            <person name="Murase Y."/>
            <person name="Takeyama H."/>
        </authorList>
    </citation>
    <scope>NUCLEOTIDE SEQUENCE [LARGE SCALE GENOMIC DNA]</scope>
    <source>
        <strain evidence="2">ATCC 700264 / AMB-1</strain>
    </source>
</reference>
<dbReference type="HOGENOM" id="CLU_2936150_0_0_5"/>
<organism evidence="1 2">
    <name type="scientific">Paramagnetospirillum magneticum (strain ATCC 700264 / AMB-1)</name>
    <name type="common">Magnetospirillum magneticum</name>
    <dbReference type="NCBI Taxonomy" id="342108"/>
    <lineage>
        <taxon>Bacteria</taxon>
        <taxon>Pseudomonadati</taxon>
        <taxon>Pseudomonadota</taxon>
        <taxon>Alphaproteobacteria</taxon>
        <taxon>Rhodospirillales</taxon>
        <taxon>Magnetospirillaceae</taxon>
        <taxon>Paramagnetospirillum</taxon>
    </lineage>
</organism>
<accession>Q2W6U6</accession>
<proteinExistence type="predicted"/>
<protein>
    <submittedName>
        <fullName evidence="1">Uncharacterized protein</fullName>
    </submittedName>
</protein>
<dbReference type="EMBL" id="AP007255">
    <property type="protein sequence ID" value="BAE50429.1"/>
    <property type="molecule type" value="Genomic_DNA"/>
</dbReference>
<dbReference type="AlphaFoldDB" id="Q2W6U6"/>
<name>Q2W6U6_PARM1</name>
<evidence type="ECO:0000313" key="2">
    <source>
        <dbReference type="Proteomes" id="UP000007058"/>
    </source>
</evidence>